<dbReference type="SUPFAM" id="SSF160387">
    <property type="entry name" value="NosL/MerB-like"/>
    <property type="match status" value="1"/>
</dbReference>
<keyword evidence="1" id="KW-0732">Signal</keyword>
<dbReference type="Gene3D" id="3.30.70.2050">
    <property type="match status" value="1"/>
</dbReference>
<feature type="chain" id="PRO_5002138973" evidence="1">
    <location>
        <begin position="21"/>
        <end position="160"/>
    </location>
</feature>
<dbReference type="EMBL" id="JXBL01000001">
    <property type="protein sequence ID" value="KIE42718.1"/>
    <property type="molecule type" value="Genomic_DNA"/>
</dbReference>
<protein>
    <submittedName>
        <fullName evidence="2">NosL</fullName>
    </submittedName>
</protein>
<dbReference type="Proteomes" id="UP000031433">
    <property type="component" value="Unassembled WGS sequence"/>
</dbReference>
<dbReference type="InterPro" id="IPR008719">
    <property type="entry name" value="N2O_reductase_NosL"/>
</dbReference>
<dbReference type="Pfam" id="PF05573">
    <property type="entry name" value="NosL"/>
    <property type="match status" value="1"/>
</dbReference>
<keyword evidence="3" id="KW-1185">Reference proteome</keyword>
<dbReference type="RefSeq" id="WP_039645541.1">
    <property type="nucleotide sequence ID" value="NZ_JXBL01000001.1"/>
</dbReference>
<evidence type="ECO:0000313" key="3">
    <source>
        <dbReference type="Proteomes" id="UP000031433"/>
    </source>
</evidence>
<name>A0A0C1TTA9_9BACT</name>
<dbReference type="AlphaFoldDB" id="A0A0C1TTA9"/>
<feature type="signal peptide" evidence="1">
    <location>
        <begin position="1"/>
        <end position="20"/>
    </location>
</feature>
<dbReference type="PANTHER" id="PTHR41247:SF1">
    <property type="entry name" value="HTH-TYPE TRANSCRIPTIONAL REPRESSOR YCNK"/>
    <property type="match status" value="1"/>
</dbReference>
<comment type="caution">
    <text evidence="2">The sequence shown here is derived from an EMBL/GenBank/DDBJ whole genome shotgun (WGS) entry which is preliminary data.</text>
</comment>
<proteinExistence type="predicted"/>
<sequence length="160" mass="17218">MHTFLTMLLALVLAVGAATAAGAGKAEQLKIAPRDKCPVCGMFVAKFPAFAARITYRDGSYAVFDGAKDMLTYYLNLKKYAPAKSASQIASVLVTDYYGLSPIDGMSAHYVIGSDVLGPMGHELIPFARAADAEEFRKDHRGVRIVRFRDVNAALIAGLD</sequence>
<organism evidence="2 3">
    <name type="scientific">Geobacter soli</name>
    <dbReference type="NCBI Taxonomy" id="1510391"/>
    <lineage>
        <taxon>Bacteria</taxon>
        <taxon>Pseudomonadati</taxon>
        <taxon>Thermodesulfobacteriota</taxon>
        <taxon>Desulfuromonadia</taxon>
        <taxon>Geobacterales</taxon>
        <taxon>Geobacteraceae</taxon>
        <taxon>Geobacter</taxon>
    </lineage>
</organism>
<reference evidence="2 3" key="1">
    <citation type="submission" date="2015-01" db="EMBL/GenBank/DDBJ databases">
        <title>Genome sequence of the anaerobic bacterium Geobacter soli GSS01, a dissimilatory Fe(III) reducer from soil.</title>
        <authorList>
            <person name="Yang G."/>
            <person name="Zhou S."/>
        </authorList>
    </citation>
    <scope>NUCLEOTIDE SEQUENCE [LARGE SCALE GENOMIC DNA]</scope>
    <source>
        <strain evidence="2 3">GSS01</strain>
    </source>
</reference>
<gene>
    <name evidence="2" type="ORF">SE37_08780</name>
</gene>
<accession>A0A0C1TTA9</accession>
<evidence type="ECO:0000256" key="1">
    <source>
        <dbReference type="SAM" id="SignalP"/>
    </source>
</evidence>
<dbReference type="PANTHER" id="PTHR41247">
    <property type="entry name" value="HTH-TYPE TRANSCRIPTIONAL REPRESSOR YCNK"/>
    <property type="match status" value="1"/>
</dbReference>
<evidence type="ECO:0000313" key="2">
    <source>
        <dbReference type="EMBL" id="KIE42718.1"/>
    </source>
</evidence>